<organism evidence="1 2">
    <name type="scientific">Symbiodinium natans</name>
    <dbReference type="NCBI Taxonomy" id="878477"/>
    <lineage>
        <taxon>Eukaryota</taxon>
        <taxon>Sar</taxon>
        <taxon>Alveolata</taxon>
        <taxon>Dinophyceae</taxon>
        <taxon>Suessiales</taxon>
        <taxon>Symbiodiniaceae</taxon>
        <taxon>Symbiodinium</taxon>
    </lineage>
</organism>
<protein>
    <submittedName>
        <fullName evidence="1">PRPF4B protein</fullName>
    </submittedName>
</protein>
<name>A0A812M7V0_9DINO</name>
<gene>
    <name evidence="1" type="primary">PRPF4B</name>
    <name evidence="1" type="ORF">SNAT2548_LOCUS13231</name>
</gene>
<dbReference type="AlphaFoldDB" id="A0A812M7V0"/>
<dbReference type="OrthoDB" id="443518at2759"/>
<proteinExistence type="predicted"/>
<reference evidence="1" key="1">
    <citation type="submission" date="2021-02" db="EMBL/GenBank/DDBJ databases">
        <authorList>
            <person name="Dougan E. K."/>
            <person name="Rhodes N."/>
            <person name="Thang M."/>
            <person name="Chan C."/>
        </authorList>
    </citation>
    <scope>NUCLEOTIDE SEQUENCE</scope>
</reference>
<keyword evidence="2" id="KW-1185">Reference proteome</keyword>
<comment type="caution">
    <text evidence="1">The sequence shown here is derived from an EMBL/GenBank/DDBJ whole genome shotgun (WGS) entry which is preliminary data.</text>
</comment>
<accession>A0A812M7V0</accession>
<dbReference type="Proteomes" id="UP000604046">
    <property type="component" value="Unassembled WGS sequence"/>
</dbReference>
<evidence type="ECO:0000313" key="1">
    <source>
        <dbReference type="EMBL" id="CAE7256885.1"/>
    </source>
</evidence>
<dbReference type="EMBL" id="CAJNDS010001369">
    <property type="protein sequence ID" value="CAE7256885.1"/>
    <property type="molecule type" value="Genomic_DNA"/>
</dbReference>
<sequence>MDEDVVRWFAEQVAGPGEEDDAEYSTGHWPLWYVPENCTGAFRAGSPARRQELYQHIVNMCRLGDPCTMMVLARQAVPLYSLFFDLDIFGGENDCYGDESVHDAIWEFGDMLLLRGMAHALLKIYPQLSGGLEVAAFHSSGMSREKQRFKASYHVTFPDIIVDRLVMCKEKQLPGEPGANPSAHMICRDQVLCYFAKRQDDTFGLRDDRIAELKKRLDDLCDHEAVGEGDEASGRNDWQEVFDENALWHDPRPGRRTGFRLPFTDKVVDEVSNPIFEGRPKLPLGRWIVRGSGEEALEDLVVEPLPQLTDTEWVQLGDISYCKAAEPTHLRKDLVDEQVDLSWDGDCPCLVCNGLR</sequence>
<evidence type="ECO:0000313" key="2">
    <source>
        <dbReference type="Proteomes" id="UP000604046"/>
    </source>
</evidence>